<feature type="region of interest" description="Disordered" evidence="1">
    <location>
        <begin position="47"/>
        <end position="94"/>
    </location>
</feature>
<sequence length="107" mass="12211">MRYLVKEMLPSPYRERLSSLENLVLIMADRRGLLRLDGSRALQLLGGRLHREAPQPRHTDHRPGDYDAGGPRGGGPRCHRPEVTEVEDDTTVRSSSRWRTSTLCTYI</sequence>
<dbReference type="Proteomes" id="UP000015106">
    <property type="component" value="Chromosome 2"/>
</dbReference>
<reference evidence="2" key="3">
    <citation type="submission" date="2022-06" db="UniProtKB">
        <authorList>
            <consortium name="EnsemblPlants"/>
        </authorList>
    </citation>
    <scope>IDENTIFICATION</scope>
</reference>
<reference evidence="3" key="1">
    <citation type="journal article" date="2013" name="Nature">
        <title>Draft genome of the wheat A-genome progenitor Triticum urartu.</title>
        <authorList>
            <person name="Ling H.Q."/>
            <person name="Zhao S."/>
            <person name="Liu D."/>
            <person name="Wang J."/>
            <person name="Sun H."/>
            <person name="Zhang C."/>
            <person name="Fan H."/>
            <person name="Li D."/>
            <person name="Dong L."/>
            <person name="Tao Y."/>
            <person name="Gao C."/>
            <person name="Wu H."/>
            <person name="Li Y."/>
            <person name="Cui Y."/>
            <person name="Guo X."/>
            <person name="Zheng S."/>
            <person name="Wang B."/>
            <person name="Yu K."/>
            <person name="Liang Q."/>
            <person name="Yang W."/>
            <person name="Lou X."/>
            <person name="Chen J."/>
            <person name="Feng M."/>
            <person name="Jian J."/>
            <person name="Zhang X."/>
            <person name="Luo G."/>
            <person name="Jiang Y."/>
            <person name="Liu J."/>
            <person name="Wang Z."/>
            <person name="Sha Y."/>
            <person name="Zhang B."/>
            <person name="Wu H."/>
            <person name="Tang D."/>
            <person name="Shen Q."/>
            <person name="Xue P."/>
            <person name="Zou S."/>
            <person name="Wang X."/>
            <person name="Liu X."/>
            <person name="Wang F."/>
            <person name="Yang Y."/>
            <person name="An X."/>
            <person name="Dong Z."/>
            <person name="Zhang K."/>
            <person name="Zhang X."/>
            <person name="Luo M.C."/>
            <person name="Dvorak J."/>
            <person name="Tong Y."/>
            <person name="Wang J."/>
            <person name="Yang H."/>
            <person name="Li Z."/>
            <person name="Wang D."/>
            <person name="Zhang A."/>
            <person name="Wang J."/>
        </authorList>
    </citation>
    <scope>NUCLEOTIDE SEQUENCE</scope>
    <source>
        <strain evidence="3">cv. G1812</strain>
    </source>
</reference>
<reference evidence="2" key="2">
    <citation type="submission" date="2018-03" db="EMBL/GenBank/DDBJ databases">
        <title>The Triticum urartu genome reveals the dynamic nature of wheat genome evolution.</title>
        <authorList>
            <person name="Ling H."/>
            <person name="Ma B."/>
            <person name="Shi X."/>
            <person name="Liu H."/>
            <person name="Dong L."/>
            <person name="Sun H."/>
            <person name="Cao Y."/>
            <person name="Gao Q."/>
            <person name="Zheng S."/>
            <person name="Li Y."/>
            <person name="Yu Y."/>
            <person name="Du H."/>
            <person name="Qi M."/>
            <person name="Li Y."/>
            <person name="Yu H."/>
            <person name="Cui Y."/>
            <person name="Wang N."/>
            <person name="Chen C."/>
            <person name="Wu H."/>
            <person name="Zhao Y."/>
            <person name="Zhang J."/>
            <person name="Li Y."/>
            <person name="Zhou W."/>
            <person name="Zhang B."/>
            <person name="Hu W."/>
            <person name="Eijk M."/>
            <person name="Tang J."/>
            <person name="Witsenboer H."/>
            <person name="Zhao S."/>
            <person name="Li Z."/>
            <person name="Zhang A."/>
            <person name="Wang D."/>
            <person name="Liang C."/>
        </authorList>
    </citation>
    <scope>NUCLEOTIDE SEQUENCE [LARGE SCALE GENOMIC DNA]</scope>
    <source>
        <strain evidence="2">cv. G1812</strain>
    </source>
</reference>
<evidence type="ECO:0000313" key="3">
    <source>
        <dbReference type="Proteomes" id="UP000015106"/>
    </source>
</evidence>
<dbReference type="EnsemblPlants" id="TuG1812G0200006304.01.T01">
    <property type="protein sequence ID" value="TuG1812G0200006304.01.T01"/>
    <property type="gene ID" value="TuG1812G0200006304.01"/>
</dbReference>
<protein>
    <submittedName>
        <fullName evidence="2">Uncharacterized protein</fullName>
    </submittedName>
</protein>
<feature type="compositionally biased region" description="Basic and acidic residues" evidence="1">
    <location>
        <begin position="49"/>
        <end position="65"/>
    </location>
</feature>
<proteinExistence type="predicted"/>
<accession>A0A8R7TPX5</accession>
<evidence type="ECO:0000313" key="2">
    <source>
        <dbReference type="EnsemblPlants" id="TuG1812G0200006304.01.T01"/>
    </source>
</evidence>
<name>A0A8R7TPX5_TRIUA</name>
<evidence type="ECO:0000256" key="1">
    <source>
        <dbReference type="SAM" id="MobiDB-lite"/>
    </source>
</evidence>
<keyword evidence="3" id="KW-1185">Reference proteome</keyword>
<dbReference type="AlphaFoldDB" id="A0A8R7TPX5"/>
<dbReference type="Gramene" id="TuG1812G0200006304.01.T01">
    <property type="protein sequence ID" value="TuG1812G0200006304.01.T01"/>
    <property type="gene ID" value="TuG1812G0200006304.01"/>
</dbReference>
<organism evidence="2 3">
    <name type="scientific">Triticum urartu</name>
    <name type="common">Red wild einkorn</name>
    <name type="synonym">Crithodium urartu</name>
    <dbReference type="NCBI Taxonomy" id="4572"/>
    <lineage>
        <taxon>Eukaryota</taxon>
        <taxon>Viridiplantae</taxon>
        <taxon>Streptophyta</taxon>
        <taxon>Embryophyta</taxon>
        <taxon>Tracheophyta</taxon>
        <taxon>Spermatophyta</taxon>
        <taxon>Magnoliopsida</taxon>
        <taxon>Liliopsida</taxon>
        <taxon>Poales</taxon>
        <taxon>Poaceae</taxon>
        <taxon>BOP clade</taxon>
        <taxon>Pooideae</taxon>
        <taxon>Triticodae</taxon>
        <taxon>Triticeae</taxon>
        <taxon>Triticinae</taxon>
        <taxon>Triticum</taxon>
    </lineage>
</organism>